<feature type="compositionally biased region" description="Pro residues" evidence="3">
    <location>
        <begin position="18"/>
        <end position="34"/>
    </location>
</feature>
<evidence type="ECO:0000313" key="6">
    <source>
        <dbReference type="Proteomes" id="UP000318578"/>
    </source>
</evidence>
<proteinExistence type="predicted"/>
<dbReference type="OrthoDB" id="5192320at2"/>
<comment type="subcellular location">
    <subcellularLocation>
        <location evidence="1">Membrane</location>
    </subcellularLocation>
</comment>
<keyword evidence="2 4" id="KW-0472">Membrane</keyword>
<keyword evidence="6" id="KW-1185">Reference proteome</keyword>
<dbReference type="GO" id="GO:0016020">
    <property type="term" value="C:membrane"/>
    <property type="evidence" value="ECO:0007669"/>
    <property type="project" value="UniProtKB-SubCell"/>
</dbReference>
<dbReference type="AlphaFoldDB" id="A0A558A7D5"/>
<evidence type="ECO:0000256" key="2">
    <source>
        <dbReference type="ARBA" id="ARBA00023136"/>
    </source>
</evidence>
<accession>A0A558A7D5</accession>
<feature type="region of interest" description="Disordered" evidence="3">
    <location>
        <begin position="1"/>
        <end position="45"/>
    </location>
</feature>
<evidence type="ECO:0008006" key="7">
    <source>
        <dbReference type="Google" id="ProtNLM"/>
    </source>
</evidence>
<dbReference type="PANTHER" id="PTHR37042:SF4">
    <property type="entry name" value="OUTER MEMBRANE PROTEIN RV1973"/>
    <property type="match status" value="1"/>
</dbReference>
<reference evidence="5 6" key="1">
    <citation type="submission" date="2019-07" db="EMBL/GenBank/DDBJ databases">
        <title>New species of Amycolatopsis and Streptomyces.</title>
        <authorList>
            <person name="Duangmal K."/>
            <person name="Teo W.F.A."/>
            <person name="Lipun K."/>
        </authorList>
    </citation>
    <scope>NUCLEOTIDE SEQUENCE [LARGE SCALE GENOMIC DNA]</scope>
    <source>
        <strain evidence="5 6">JCM 30562</strain>
    </source>
</reference>
<keyword evidence="4" id="KW-0812">Transmembrane</keyword>
<evidence type="ECO:0000256" key="3">
    <source>
        <dbReference type="SAM" id="MobiDB-lite"/>
    </source>
</evidence>
<dbReference type="Proteomes" id="UP000318578">
    <property type="component" value="Unassembled WGS sequence"/>
</dbReference>
<evidence type="ECO:0000256" key="1">
    <source>
        <dbReference type="ARBA" id="ARBA00004370"/>
    </source>
</evidence>
<name>A0A558A7D5_9PSEU</name>
<sequence>MTGRRRTVAGRGSAVRPSPVPRPSPSPRPAPRPSPRPRDEPPAQSGLVRAAGGLRALIGRQATLLAVLTAVVVLAAGFAVVSALRADAVHGGNRAVADQAATAEVADQVGAGVKAIFSYDYGNLARTERAAASVLVDEAVAQYRTGYAAAEQQATEQKLVRTTSISSIGVADLRGDTAHLLVFVDQQTLTTTSNQQSSASSALSVTARKVDGAWKIASMTAL</sequence>
<gene>
    <name evidence="5" type="ORF">FNH06_21280</name>
</gene>
<protein>
    <recommendedName>
        <fullName evidence="7">Mce-associated membrane protein</fullName>
    </recommendedName>
</protein>
<keyword evidence="4" id="KW-1133">Transmembrane helix</keyword>
<feature type="transmembrane region" description="Helical" evidence="4">
    <location>
        <begin position="64"/>
        <end position="84"/>
    </location>
</feature>
<evidence type="ECO:0000313" key="5">
    <source>
        <dbReference type="EMBL" id="TVT20172.1"/>
    </source>
</evidence>
<dbReference type="PANTHER" id="PTHR37042">
    <property type="entry name" value="OUTER MEMBRANE PROTEIN RV1973"/>
    <property type="match status" value="1"/>
</dbReference>
<evidence type="ECO:0000256" key="4">
    <source>
        <dbReference type="SAM" id="Phobius"/>
    </source>
</evidence>
<comment type="caution">
    <text evidence="5">The sequence shown here is derived from an EMBL/GenBank/DDBJ whole genome shotgun (WGS) entry which is preliminary data.</text>
</comment>
<organism evidence="5 6">
    <name type="scientific">Amycolatopsis acidiphila</name>
    <dbReference type="NCBI Taxonomy" id="715473"/>
    <lineage>
        <taxon>Bacteria</taxon>
        <taxon>Bacillati</taxon>
        <taxon>Actinomycetota</taxon>
        <taxon>Actinomycetes</taxon>
        <taxon>Pseudonocardiales</taxon>
        <taxon>Pseudonocardiaceae</taxon>
        <taxon>Amycolatopsis</taxon>
    </lineage>
</organism>
<dbReference type="EMBL" id="VJZA01000038">
    <property type="protein sequence ID" value="TVT20172.1"/>
    <property type="molecule type" value="Genomic_DNA"/>
</dbReference>
<dbReference type="RefSeq" id="WP_144641529.1">
    <property type="nucleotide sequence ID" value="NZ_BNAX01000006.1"/>
</dbReference>